<dbReference type="PANTHER" id="PTHR11365">
    <property type="entry name" value="5-OXOPROLINASE RELATED"/>
    <property type="match status" value="1"/>
</dbReference>
<dbReference type="GO" id="GO:0005829">
    <property type="term" value="C:cytosol"/>
    <property type="evidence" value="ECO:0007669"/>
    <property type="project" value="TreeGrafter"/>
</dbReference>
<feature type="domain" description="Hydantoinase B/oxoprolinase" evidence="2">
    <location>
        <begin position="11"/>
        <end position="533"/>
    </location>
</feature>
<keyword evidence="4" id="KW-1185">Reference proteome</keyword>
<accession>A0A8G2CM56</accession>
<organism evidence="3 4">
    <name type="scientific">Acidiphilium rubrum</name>
    <dbReference type="NCBI Taxonomy" id="526"/>
    <lineage>
        <taxon>Bacteria</taxon>
        <taxon>Pseudomonadati</taxon>
        <taxon>Pseudomonadota</taxon>
        <taxon>Alphaproteobacteria</taxon>
        <taxon>Acetobacterales</taxon>
        <taxon>Acidocellaceae</taxon>
        <taxon>Acidiphilium</taxon>
    </lineage>
</organism>
<proteinExistence type="predicted"/>
<name>A0A8G2CM56_ACIRU</name>
<sequence>MSDEAAQLTAIRQQIMWRRLIAVVEEQAQVMIRTAFSTTVREAGYLSAGVFDCAGRMLAQAVTGTPGHVNAMSESVGHFLRKFPAATMRPGDHYITNDPWLGTGHLHDFTVVTPAFRNGVMIGLFANTAHVIDVGGLGMGAEARSVFEEGLFIPIVRCFEQGRPSEIFFDILRAGTRLPVELEGDIYSLCACNDAGARRLNQMLDEFGLDGLEPLADFIFESSLRATEAAIAAVPQGTYRARINSDGYEAPISLAATLQVDEGSITVDFAGTSAPSSRGINVPAAYTRAYACFGIKIVIAPDIPNNWASLQPFRMVIPDDCILNAPHPRPVAVRHVIGQLLPDLMMGCLHQAIPGRVAAEGSSCLWNPPLRGGALVSGHDADAAQPNHAPLPDFEVITFNSGGTGARPGLDGLDATAFPSGVRTMPVEITETVAPIVFWRKELRPDSGGAGRMRGGLGQIIEIGARDDQEFACNAIFDRIDNAPRGRDGGHDGAAGRVGLVSGAALRAKGLQIIPRGERLRLDLPGGGGMGDPALRDPAHVAADVHDGMVTREAARLVYKVAIDPSGAVDPDETSSLRSMIEGDRAP</sequence>
<reference evidence="3 4" key="1">
    <citation type="submission" date="2017-01" db="EMBL/GenBank/DDBJ databases">
        <authorList>
            <person name="Varghese N."/>
            <person name="Submissions S."/>
        </authorList>
    </citation>
    <scope>NUCLEOTIDE SEQUENCE [LARGE SCALE GENOMIC DNA]</scope>
    <source>
        <strain evidence="3 4">ATCC 35905</strain>
    </source>
</reference>
<dbReference type="OrthoDB" id="9761586at2"/>
<dbReference type="AlphaFoldDB" id="A0A8G2CM56"/>
<dbReference type="InterPro" id="IPR003692">
    <property type="entry name" value="Hydantoinase_B"/>
</dbReference>
<gene>
    <name evidence="3" type="ORF">SAMN05421828_11173</name>
</gene>
<dbReference type="InterPro" id="IPR045079">
    <property type="entry name" value="Oxoprolinase-like"/>
</dbReference>
<feature type="region of interest" description="Disordered" evidence="1">
    <location>
        <begin position="568"/>
        <end position="587"/>
    </location>
</feature>
<comment type="caution">
    <text evidence="3">The sequence shown here is derived from an EMBL/GenBank/DDBJ whole genome shotgun (WGS) entry which is preliminary data.</text>
</comment>
<evidence type="ECO:0000256" key="1">
    <source>
        <dbReference type="SAM" id="MobiDB-lite"/>
    </source>
</evidence>
<dbReference type="GO" id="GO:0017168">
    <property type="term" value="F:5-oxoprolinase (ATP-hydrolyzing) activity"/>
    <property type="evidence" value="ECO:0007669"/>
    <property type="project" value="TreeGrafter"/>
</dbReference>
<dbReference type="GO" id="GO:0006749">
    <property type="term" value="P:glutathione metabolic process"/>
    <property type="evidence" value="ECO:0007669"/>
    <property type="project" value="TreeGrafter"/>
</dbReference>
<dbReference type="PANTHER" id="PTHR11365:SF23">
    <property type="entry name" value="HYPOTHETICAL 5-OXOPROLINASE (EUROFUNG)-RELATED"/>
    <property type="match status" value="1"/>
</dbReference>
<evidence type="ECO:0000313" key="3">
    <source>
        <dbReference type="EMBL" id="SIQ90127.1"/>
    </source>
</evidence>
<protein>
    <submittedName>
        <fullName evidence="3">N-methylhydantoinase B</fullName>
    </submittedName>
</protein>
<evidence type="ECO:0000259" key="2">
    <source>
        <dbReference type="Pfam" id="PF02538"/>
    </source>
</evidence>
<dbReference type="RefSeq" id="WP_029311914.1">
    <property type="nucleotide sequence ID" value="NZ_FTNE01000011.1"/>
</dbReference>
<dbReference type="Pfam" id="PF02538">
    <property type="entry name" value="Hydantoinase_B"/>
    <property type="match status" value="1"/>
</dbReference>
<dbReference type="EMBL" id="FTNE01000011">
    <property type="protein sequence ID" value="SIQ90127.1"/>
    <property type="molecule type" value="Genomic_DNA"/>
</dbReference>
<dbReference type="Proteomes" id="UP000186308">
    <property type="component" value="Unassembled WGS sequence"/>
</dbReference>
<evidence type="ECO:0000313" key="4">
    <source>
        <dbReference type="Proteomes" id="UP000186308"/>
    </source>
</evidence>